<dbReference type="GO" id="GO:0016020">
    <property type="term" value="C:membrane"/>
    <property type="evidence" value="ECO:0007669"/>
    <property type="project" value="InterPro"/>
</dbReference>
<dbReference type="GO" id="GO:0005524">
    <property type="term" value="F:ATP binding"/>
    <property type="evidence" value="ECO:0007669"/>
    <property type="project" value="InterPro"/>
</dbReference>
<dbReference type="InterPro" id="IPR027417">
    <property type="entry name" value="P-loop_NTPase"/>
</dbReference>
<dbReference type="InterPro" id="IPR011115">
    <property type="entry name" value="SecA_DEAD"/>
</dbReference>
<dbReference type="GO" id="GO:0006605">
    <property type="term" value="P:protein targeting"/>
    <property type="evidence" value="ECO:0007669"/>
    <property type="project" value="InterPro"/>
</dbReference>
<dbReference type="PROSITE" id="PS51196">
    <property type="entry name" value="SECA_MOTOR_DEAD"/>
    <property type="match status" value="1"/>
</dbReference>
<organism evidence="4">
    <name type="scientific">Culex tarsalis</name>
    <name type="common">Encephalitis mosquito</name>
    <dbReference type="NCBI Taxonomy" id="7177"/>
    <lineage>
        <taxon>Eukaryota</taxon>
        <taxon>Metazoa</taxon>
        <taxon>Ecdysozoa</taxon>
        <taxon>Arthropoda</taxon>
        <taxon>Hexapoda</taxon>
        <taxon>Insecta</taxon>
        <taxon>Pterygota</taxon>
        <taxon>Neoptera</taxon>
        <taxon>Endopterygota</taxon>
        <taxon>Diptera</taxon>
        <taxon>Nematocera</taxon>
        <taxon>Culicoidea</taxon>
        <taxon>Culicidae</taxon>
        <taxon>Culicinae</taxon>
        <taxon>Culicini</taxon>
        <taxon>Culex</taxon>
        <taxon>Culex</taxon>
    </lineage>
</organism>
<protein>
    <recommendedName>
        <fullName evidence="3">SecA family profile domain-containing protein</fullName>
    </recommendedName>
</protein>
<dbReference type="SUPFAM" id="SSF52540">
    <property type="entry name" value="P-loop containing nucleoside triphosphate hydrolases"/>
    <property type="match status" value="2"/>
</dbReference>
<keyword evidence="1" id="KW-0813">Transport</keyword>
<evidence type="ECO:0000256" key="2">
    <source>
        <dbReference type="ARBA" id="ARBA00023010"/>
    </source>
</evidence>
<dbReference type="EMBL" id="GFDL01013221">
    <property type="protein sequence ID" value="JAV21824.1"/>
    <property type="molecule type" value="Transcribed_RNA"/>
</dbReference>
<dbReference type="GO" id="GO:0017038">
    <property type="term" value="P:protein import"/>
    <property type="evidence" value="ECO:0007669"/>
    <property type="project" value="InterPro"/>
</dbReference>
<dbReference type="InterPro" id="IPR014018">
    <property type="entry name" value="SecA_motor_DEAD"/>
</dbReference>
<evidence type="ECO:0000259" key="3">
    <source>
        <dbReference type="PROSITE" id="PS51196"/>
    </source>
</evidence>
<keyword evidence="2" id="KW-0811">Translocation</keyword>
<dbReference type="PANTHER" id="PTHR30612:SF0">
    <property type="entry name" value="CHLOROPLAST PROTEIN-TRANSPORTING ATPASE"/>
    <property type="match status" value="1"/>
</dbReference>
<proteinExistence type="predicted"/>
<evidence type="ECO:0000256" key="1">
    <source>
        <dbReference type="ARBA" id="ARBA00022927"/>
    </source>
</evidence>
<feature type="domain" description="SecA family profile" evidence="3">
    <location>
        <begin position="881"/>
        <end position="1530"/>
    </location>
</feature>
<dbReference type="Pfam" id="PF07517">
    <property type="entry name" value="SecA_DEAD"/>
    <property type="match status" value="1"/>
</dbReference>
<keyword evidence="1" id="KW-0653">Protein transport</keyword>
<dbReference type="PANTHER" id="PTHR30612">
    <property type="entry name" value="SECA INNER MEMBRANE COMPONENT OF SEC PROTEIN SECRETION SYSTEM"/>
    <property type="match status" value="1"/>
</dbReference>
<dbReference type="Gene3D" id="3.40.50.300">
    <property type="entry name" value="P-loop containing nucleotide triphosphate hydrolases"/>
    <property type="match status" value="2"/>
</dbReference>
<dbReference type="InterPro" id="IPR000185">
    <property type="entry name" value="SecA"/>
</dbReference>
<accession>A0A1Q3F2P3</accession>
<name>A0A1Q3F2P3_CULTA</name>
<dbReference type="GO" id="GO:0006886">
    <property type="term" value="P:intracellular protein transport"/>
    <property type="evidence" value="ECO:0007669"/>
    <property type="project" value="InterPro"/>
</dbReference>
<evidence type="ECO:0000313" key="4">
    <source>
        <dbReference type="EMBL" id="JAV21824.1"/>
    </source>
</evidence>
<reference evidence="4" key="1">
    <citation type="submission" date="2017-01" db="EMBL/GenBank/DDBJ databases">
        <title>A deep insight into the sialotranscriptome of adult male and female Cluex tarsalis mosquitoes.</title>
        <authorList>
            <person name="Ribeiro J.M."/>
            <person name="Moreira F."/>
            <person name="Bernard K.A."/>
            <person name="Calvo E."/>
        </authorList>
    </citation>
    <scope>NUCLEOTIDE SEQUENCE</scope>
    <source>
        <strain evidence="4">Kern County</strain>
        <tissue evidence="4">Salivary glands</tissue>
    </source>
</reference>
<sequence>MTTRPGSRTNEDDEILLSILALFKPVEPETEPSHDSSDEDLGLPVHALLEDYEYGQPAGARGGVSNGTSCEDEILEALAGMFACGDSSDELELTVDYNILEVLAHLYAGADQESTPARAEVAQKTNDLTAVKRESPTFTRTLTDGIRFESSNGLEFVSLAPTLPLKVSQLKCSARIFHDGMQIRLHNEGCLMLIDDSFKAEVELTSVVPVLQAGNFAQATTAIFRQLRIGQIFVDKVMAKREHQRAKLLATIKRIQKRTATDPTEAMQLFSVVQRSTNSNYIDFCELLYCNKPTPPNLKEQAAKLHRIEETTERRNRFLTRFHVQFTNPTHDLKTTLKEFCTAVVENRTNSLLDMAPHCLREQLKDVPQRSIFRMHDNDLKVFHDLDQVLNREIFQKPLDDLAGRWINRVKALKRSDEIVAVVNPIYFSLCRSLEELIMEIVGKTDHNPEELLLSDRTGWNAMKTGIRWKTETSLTKCLQREYLFVVRLLKHFDPAVDNSKPFDYVPRRLPGEAARESMLSNLFRRLVGQPKQNPLRIPDELYVWYCLLDDVLHHVLPENNTHGLGIFDQILQNFVQLLTKATFEQMEMVRVITHSIGRFIVQIYLFVSSDKAQSYEDRQILKAQLDAINRTMMGAESTKFFRDLIDVFSSYWKNRCSIIEKIPSKNGLGEMEQIKKTLLAIVVVALRKNVGAEHVINLFRCLNDFIVDLDDVCFDWLIKSIPELAMNAMVELKLIEPMDNKWNNTENQVYHVIEPKKFQQMFHVLLDGASCPKHCTIEVVTTLLGCIHYQLERERWTNNEGLSALDQVVSSSALISSIRSTLIYLREQNEYVSFDLFLEERINPFCKLVENCPSLGDFVKRAGMIKESFCYVRKQNEMSIAEALRMYGELNDEGDYSAERLQQAYKLYSDQFEACMAKTVPEEDVKVNVGVLSKLVLESAQPVLFKEWSTEFKRKELPKILAGVAAVWATLVSADVSSTGKFFKPHCIQILCVLRLLGADSGEKGVSKHLAQVLTGQGKSLVLALIASVLALTGHQVQLVCYNDYLVERDAKDFAELYSILEIEDAVKYKTYRCMVEAMIAPVVDGKRMGLREFVSDLILSEPGNSRPEKPKAQIHQNSVLLMDEVDVFFTKEYYGTEYCPGAFPCVPGMDEIQEQIWMLVNNRGLHNVEQVTKQILEFIAAPSFKRKLDFNKLLHKETPYELVVDAEEKYVRQQFTNRSLIFDHLNQMINDAISVATDTSDHEDFRLDSEGRITHKTQERFVTWSIRRYKSVFNYFRLKQHNFKARIGSEQNYGYLTVSCGSLSYAMLPKAFPLILGVTGTLTSLNQYEKAAIERLYNINRSSIMPSFFGCSNLQYDPQANFTHLASKPLWMGKIFTQAHAAVGANRAVIIFFYNETQLEQFRAQYCGQLDRLQILTENTDEDKQEHLISEAGVAKTVTLATRGMGRGVDYKSSVAVEKNGGVHVIQSFFSLDVKEETQIRGRTARKDNRGSYELIVFDDHLEANELLEDGVSVKYAALDAARANGALQENKDIAESIERNEINHLTTMEYLASFFK</sequence>